<feature type="non-terminal residue" evidence="5">
    <location>
        <position position="1"/>
    </location>
</feature>
<reference evidence="5" key="1">
    <citation type="journal article" date="2017" name="Ticks Tick Borne Dis.">
        <title>An insight into the sialome of Hyalomma excavatum.</title>
        <authorList>
            <person name="Ribeiro J.M."/>
            <person name="Slovak M."/>
            <person name="Francischetti I.M."/>
        </authorList>
    </citation>
    <scope>NUCLEOTIDE SEQUENCE</scope>
    <source>
        <strain evidence="5">Samish</strain>
        <tissue evidence="5">Salivary glands</tissue>
    </source>
</reference>
<organism evidence="5">
    <name type="scientific">Hyalomma excavatum</name>
    <dbReference type="NCBI Taxonomy" id="257692"/>
    <lineage>
        <taxon>Eukaryota</taxon>
        <taxon>Metazoa</taxon>
        <taxon>Ecdysozoa</taxon>
        <taxon>Arthropoda</taxon>
        <taxon>Chelicerata</taxon>
        <taxon>Arachnida</taxon>
        <taxon>Acari</taxon>
        <taxon>Parasitiformes</taxon>
        <taxon>Ixodida</taxon>
        <taxon>Ixodoidea</taxon>
        <taxon>Ixodidae</taxon>
        <taxon>Hyalomminae</taxon>
        <taxon>Hyalomma</taxon>
    </lineage>
</organism>
<keyword evidence="3" id="KW-0732">Signal</keyword>
<name>A0A131XL56_9ACAR</name>
<proteinExistence type="evidence at transcript level"/>
<evidence type="ECO:0000259" key="4">
    <source>
        <dbReference type="Pfam" id="PF01826"/>
    </source>
</evidence>
<evidence type="ECO:0000313" key="5">
    <source>
        <dbReference type="EMBL" id="JAP67092.1"/>
    </source>
</evidence>
<dbReference type="SUPFAM" id="SSF57567">
    <property type="entry name" value="Serine protease inhibitors"/>
    <property type="match status" value="3"/>
</dbReference>
<dbReference type="GO" id="GO:0030414">
    <property type="term" value="F:peptidase inhibitor activity"/>
    <property type="evidence" value="ECO:0007669"/>
    <property type="project" value="UniProtKB-KW"/>
</dbReference>
<dbReference type="InterPro" id="IPR051368">
    <property type="entry name" value="SerProtInhib-TIL_Domain"/>
</dbReference>
<dbReference type="Pfam" id="PF01826">
    <property type="entry name" value="TIL"/>
    <property type="match status" value="2"/>
</dbReference>
<keyword evidence="2" id="KW-1015">Disulfide bond</keyword>
<feature type="domain" description="TIL" evidence="4">
    <location>
        <begin position="94"/>
        <end position="148"/>
    </location>
</feature>
<dbReference type="InterPro" id="IPR036084">
    <property type="entry name" value="Ser_inhib-like_sf"/>
</dbReference>
<accession>A0A131XL56</accession>
<keyword evidence="1" id="KW-0646">Protease inhibitor</keyword>
<protein>
    <submittedName>
        <fullName evidence="5">Putative tick til 24</fullName>
    </submittedName>
</protein>
<dbReference type="Gene3D" id="2.10.25.10">
    <property type="entry name" value="Laminin"/>
    <property type="match status" value="3"/>
</dbReference>
<dbReference type="PANTHER" id="PTHR23259">
    <property type="entry name" value="RIDDLE"/>
    <property type="match status" value="1"/>
</dbReference>
<feature type="signal peptide" evidence="3">
    <location>
        <begin position="1"/>
        <end position="23"/>
    </location>
</feature>
<evidence type="ECO:0000256" key="2">
    <source>
        <dbReference type="ARBA" id="ARBA00023157"/>
    </source>
</evidence>
<dbReference type="EMBL" id="GEFH01001489">
    <property type="protein sequence ID" value="JAP67092.1"/>
    <property type="molecule type" value="mRNA"/>
</dbReference>
<evidence type="ECO:0000256" key="1">
    <source>
        <dbReference type="ARBA" id="ARBA00022690"/>
    </source>
</evidence>
<dbReference type="CDD" id="cd19941">
    <property type="entry name" value="TIL"/>
    <property type="match status" value="2"/>
</dbReference>
<dbReference type="AlphaFoldDB" id="A0A131XL56"/>
<dbReference type="InterPro" id="IPR002919">
    <property type="entry name" value="TIL_dom"/>
</dbReference>
<feature type="domain" description="TIL" evidence="4">
    <location>
        <begin position="152"/>
        <end position="209"/>
    </location>
</feature>
<sequence>KCSRVRICNTMLTLLVLSIVAQAAQVTASSSVCGPDEVPVKSGAPQLDRFCKPRLVLPTELYKPRRCLCKPGFVRNAWGECVSWQECYTCAYKPHADFSRCFVPCPKICGRPAEQNCRTFRCIAGCTCAPGYVLDPWRHSSCVPVTWCPPKCPPFSSFQICSSNCAPKCGLSRPRSCHTRCNDGECVCWPGFVKDYERREEKCIPLNQCRSTN</sequence>
<evidence type="ECO:0000256" key="3">
    <source>
        <dbReference type="SAM" id="SignalP"/>
    </source>
</evidence>
<dbReference type="PANTHER" id="PTHR23259:SF70">
    <property type="entry name" value="ACCESSORY GLAND PROTEIN ACP62F-RELATED"/>
    <property type="match status" value="1"/>
</dbReference>
<feature type="chain" id="PRO_5007283908" evidence="3">
    <location>
        <begin position="24"/>
        <end position="213"/>
    </location>
</feature>